<evidence type="ECO:0000259" key="1">
    <source>
        <dbReference type="Pfam" id="PF13173"/>
    </source>
</evidence>
<dbReference type="Proteomes" id="UP000034264">
    <property type="component" value="Unassembled WGS sequence"/>
</dbReference>
<dbReference type="Pfam" id="PF13173">
    <property type="entry name" value="AAA_14"/>
    <property type="match status" value="1"/>
</dbReference>
<dbReference type="InterPro" id="IPR041682">
    <property type="entry name" value="AAA_14"/>
</dbReference>
<dbReference type="InterPro" id="IPR027417">
    <property type="entry name" value="P-loop_NTPase"/>
</dbReference>
<dbReference type="Gene3D" id="3.40.50.300">
    <property type="entry name" value="P-loop containing nucleotide triphosphate hydrolases"/>
    <property type="match status" value="1"/>
</dbReference>
<dbReference type="EMBL" id="LCKS01000008">
    <property type="protein sequence ID" value="KKU02724.1"/>
    <property type="molecule type" value="Genomic_DNA"/>
</dbReference>
<dbReference type="PANTHER" id="PTHR43566">
    <property type="entry name" value="CONSERVED PROTEIN"/>
    <property type="match status" value="1"/>
</dbReference>
<dbReference type="InterPro" id="IPR025420">
    <property type="entry name" value="DUF4143"/>
</dbReference>
<dbReference type="PANTHER" id="PTHR43566:SF1">
    <property type="entry name" value="AAA+ ATPASE DOMAIN-CONTAINING PROTEIN"/>
    <property type="match status" value="1"/>
</dbReference>
<feature type="domain" description="AAA" evidence="1">
    <location>
        <begin position="22"/>
        <end position="149"/>
    </location>
</feature>
<organism evidence="3 4">
    <name type="scientific">Candidatus Amesbacteria bacterium GW2011_GWC2_45_19</name>
    <dbReference type="NCBI Taxonomy" id="1618366"/>
    <lineage>
        <taxon>Bacteria</taxon>
        <taxon>Candidatus Amesiibacteriota</taxon>
    </lineage>
</organism>
<gene>
    <name evidence="3" type="ORF">UX05_C0008G0001</name>
</gene>
<feature type="domain" description="DUF4143" evidence="2">
    <location>
        <begin position="217"/>
        <end position="268"/>
    </location>
</feature>
<protein>
    <submittedName>
        <fullName evidence="3">ATPase</fullName>
    </submittedName>
</protein>
<comment type="caution">
    <text evidence="3">The sequence shown here is derived from an EMBL/GenBank/DDBJ whole genome shotgun (WGS) entry which is preliminary data.</text>
</comment>
<feature type="non-terminal residue" evidence="3">
    <location>
        <position position="269"/>
    </location>
</feature>
<dbReference type="AlphaFoldDB" id="A0A0G1M3G1"/>
<sequence length="269" mass="31061">MAGNFIYRRLYYSLKAHVESPEISLVLGPRQSGKTTILEKLREELREQGKPTVFLNLDIIEDRQWFSSQHALIELVERRVGQGRAYVFIDEVSRLENAGVFLKGLYDMKSGHKFVVTGSGSLELKSNIIEPLTGRKQTFYCYPLSFTEFVVYKLGLEAADFDEEYARVTRELITQPLKRQRLVDEYVNFGGYPRVVLAQTEEEKNRILREVYLSYLEKDIGLLLRVEKEQAFENLVKILASQTGNLINRAELSATLGVSEKTIERYLYL</sequence>
<evidence type="ECO:0000313" key="3">
    <source>
        <dbReference type="EMBL" id="KKU02724.1"/>
    </source>
</evidence>
<evidence type="ECO:0000259" key="2">
    <source>
        <dbReference type="Pfam" id="PF13635"/>
    </source>
</evidence>
<proteinExistence type="predicted"/>
<reference evidence="3 4" key="1">
    <citation type="journal article" date="2015" name="Nature">
        <title>rRNA introns, odd ribosomes, and small enigmatic genomes across a large radiation of phyla.</title>
        <authorList>
            <person name="Brown C.T."/>
            <person name="Hug L.A."/>
            <person name="Thomas B.C."/>
            <person name="Sharon I."/>
            <person name="Castelle C.J."/>
            <person name="Singh A."/>
            <person name="Wilkins M.J."/>
            <person name="Williams K.H."/>
            <person name="Banfield J.F."/>
        </authorList>
    </citation>
    <scope>NUCLEOTIDE SEQUENCE [LARGE SCALE GENOMIC DNA]</scope>
</reference>
<accession>A0A0G1M3G1</accession>
<name>A0A0G1M3G1_9BACT</name>
<dbReference type="SUPFAM" id="SSF52540">
    <property type="entry name" value="P-loop containing nucleoside triphosphate hydrolases"/>
    <property type="match status" value="1"/>
</dbReference>
<dbReference type="Pfam" id="PF13635">
    <property type="entry name" value="DUF4143"/>
    <property type="match status" value="1"/>
</dbReference>
<evidence type="ECO:0000313" key="4">
    <source>
        <dbReference type="Proteomes" id="UP000034264"/>
    </source>
</evidence>